<evidence type="ECO:0000256" key="1">
    <source>
        <dbReference type="SAM" id="MobiDB-lite"/>
    </source>
</evidence>
<dbReference type="InterPro" id="IPR045547">
    <property type="entry name" value="bpX6"/>
</dbReference>
<sequence>MNHQDGFRGRVGAAGFIIDAPVLGEAEARSRVIAHWRDGAELRVLPDGRWLLRLATPLDVRAETAPGLPVRAVAGGLVTPGAYGTRPGEITWLHAGTARTGHVESLPVLRPAEWLDSTGLTITELGPVQAPEPPVSPIERLDEIKAPDLRVAARIGRPSGRTGRVAAELREGAPTTSSHGGLAGCLTLLIVLIPAVTVVVATVFLFGALFHDTGLHLSPIGVAAIAVILYRLGRHRRRPVRGRAGSTAGRPGERHDGPGRRRRHLLRRALTWLTVRTPAMPIVRRRHERYLHALTRAFEQSRWDDALREAIALGGAGGQQGLLTLRLPPRRNSLRPTPTAGSGSASVPYGPTVYGHLHDLYRSAAANLEKEGRIEEAAFTLADLLDVPGEAVELLERHKKWQMAAELAEGRALSPDLTVRLWWRAGDRDRAVDIARSRGAFASGITLLARVDAAAARDLRRAWVLDRQAAGDHIGAVEAAWPEESLRPLALADIQAGLALGGPDAAHLFAHLVAQWPGDAARSTAQALLDGDDADGMVARSRFGLAFASLRSTDPAADRHLATAGLRALVRDEGWSLDGRTLDRVTQALSDRADPLAAADLPRPTRRRPSQSEPPVVAAASPGTVTVFDAAVLGGGAALVACGDAGTLLLTGDGRVRARWDIPAHQLVVADHGGTALLVTRRESVSDVHRLDLVTRKVRHWATLRVQLVLPSYDGGLLTAVQENGIVVLDTLSDLPRVVWREMWEADAILSISRTPSTVTALGLIPVTDPGAGQLLQAWTWDLPTWTLRGRPVVESGVAPGMRVLASGRVLSPDLQDDPVISTDGDLYSTASGGTVSVRGPSGDAMFHVDFPDPEGQVVGLRSHAGIATVFDHRGRVVGLDAQGIVQANLRVMVGAGLGVLVG</sequence>
<dbReference type="Pfam" id="PF19922">
    <property type="entry name" value="bpX6"/>
    <property type="match status" value="1"/>
</dbReference>
<keyword evidence="2" id="KW-1133">Transmembrane helix</keyword>
<reference evidence="4 5" key="1">
    <citation type="submission" date="2021-01" db="EMBL/GenBank/DDBJ databases">
        <title>Whole genome shotgun sequence of Planotetraspora mira NBRC 15435.</title>
        <authorList>
            <person name="Komaki H."/>
            <person name="Tamura T."/>
        </authorList>
    </citation>
    <scope>NUCLEOTIDE SEQUENCE [LARGE SCALE GENOMIC DNA]</scope>
    <source>
        <strain evidence="4 5">NBRC 15435</strain>
    </source>
</reference>
<comment type="caution">
    <text evidence="4">The sequence shown here is derived from an EMBL/GenBank/DDBJ whole genome shotgun (WGS) entry which is preliminary data.</text>
</comment>
<feature type="domain" description="MoxR-vWA-beta-propeller ternary system" evidence="3">
    <location>
        <begin position="4"/>
        <end position="137"/>
    </location>
</feature>
<keyword evidence="2" id="KW-0812">Transmembrane</keyword>
<evidence type="ECO:0000313" key="5">
    <source>
        <dbReference type="Proteomes" id="UP000650628"/>
    </source>
</evidence>
<protein>
    <recommendedName>
        <fullName evidence="3">MoxR-vWA-beta-propeller ternary system domain-containing protein</fullName>
    </recommendedName>
</protein>
<feature type="region of interest" description="Disordered" evidence="1">
    <location>
        <begin position="593"/>
        <end position="618"/>
    </location>
</feature>
<organism evidence="4 5">
    <name type="scientific">Planotetraspora mira</name>
    <dbReference type="NCBI Taxonomy" id="58121"/>
    <lineage>
        <taxon>Bacteria</taxon>
        <taxon>Bacillati</taxon>
        <taxon>Actinomycetota</taxon>
        <taxon>Actinomycetes</taxon>
        <taxon>Streptosporangiales</taxon>
        <taxon>Streptosporangiaceae</taxon>
        <taxon>Planotetraspora</taxon>
    </lineage>
</organism>
<feature type="transmembrane region" description="Helical" evidence="2">
    <location>
        <begin position="216"/>
        <end position="233"/>
    </location>
</feature>
<evidence type="ECO:0000259" key="3">
    <source>
        <dbReference type="Pfam" id="PF19922"/>
    </source>
</evidence>
<keyword evidence="5" id="KW-1185">Reference proteome</keyword>
<proteinExistence type="predicted"/>
<gene>
    <name evidence="4" type="ORF">Pmi06nite_49110</name>
</gene>
<feature type="transmembrane region" description="Helical" evidence="2">
    <location>
        <begin position="186"/>
        <end position="210"/>
    </location>
</feature>
<dbReference type="Proteomes" id="UP000650628">
    <property type="component" value="Unassembled WGS sequence"/>
</dbReference>
<dbReference type="RefSeq" id="WP_203955399.1">
    <property type="nucleotide sequence ID" value="NZ_BOOO01000027.1"/>
</dbReference>
<dbReference type="AlphaFoldDB" id="A0A8J3TW23"/>
<evidence type="ECO:0000313" key="4">
    <source>
        <dbReference type="EMBL" id="GII31469.1"/>
    </source>
</evidence>
<feature type="region of interest" description="Disordered" evidence="1">
    <location>
        <begin position="240"/>
        <end position="260"/>
    </location>
</feature>
<evidence type="ECO:0000256" key="2">
    <source>
        <dbReference type="SAM" id="Phobius"/>
    </source>
</evidence>
<keyword evidence="2" id="KW-0472">Membrane</keyword>
<name>A0A8J3TW23_9ACTN</name>
<accession>A0A8J3TW23</accession>
<dbReference type="EMBL" id="BOOO01000027">
    <property type="protein sequence ID" value="GII31469.1"/>
    <property type="molecule type" value="Genomic_DNA"/>
</dbReference>